<dbReference type="PANTHER" id="PTHR21683">
    <property type="entry name" value="COILED-COIL DOMAIN-CONTAINING PROTEIN 42 LIKE-2-LIKE-RELATED"/>
    <property type="match status" value="1"/>
</dbReference>
<dbReference type="InterPro" id="IPR025252">
    <property type="entry name" value="DUF4200"/>
</dbReference>
<gene>
    <name evidence="4" type="ORF">MELIAE_LOCUS10994</name>
</gene>
<dbReference type="Proteomes" id="UP001154078">
    <property type="component" value="Chromosome 7"/>
</dbReference>
<dbReference type="OrthoDB" id="10264298at2759"/>
<dbReference type="InterPro" id="IPR051147">
    <property type="entry name" value="CFAP_domain-containing"/>
</dbReference>
<evidence type="ECO:0000259" key="3">
    <source>
        <dbReference type="Pfam" id="PF13863"/>
    </source>
</evidence>
<dbReference type="EMBL" id="OV121138">
    <property type="protein sequence ID" value="CAH0561469.1"/>
    <property type="molecule type" value="Genomic_DNA"/>
</dbReference>
<feature type="domain" description="DUF4200" evidence="3">
    <location>
        <begin position="53"/>
        <end position="163"/>
    </location>
</feature>
<protein>
    <recommendedName>
        <fullName evidence="3">DUF4200 domain-containing protein</fullName>
    </recommendedName>
</protein>
<proteinExistence type="predicted"/>
<feature type="coiled-coil region" evidence="2">
    <location>
        <begin position="109"/>
        <end position="153"/>
    </location>
</feature>
<dbReference type="AlphaFoldDB" id="A0A9P0BCU9"/>
<keyword evidence="5" id="KW-1185">Reference proteome</keyword>
<dbReference type="Pfam" id="PF13863">
    <property type="entry name" value="DUF4200"/>
    <property type="match status" value="1"/>
</dbReference>
<sequence>MQLQVEVIHQKPLYNYVLDYIKSKNFEVVLSKYHEKSNTIRCGDPHILIEHYKEKLRKIEKQLAKARKNKAQEQTKIMAEYASFEVKETALRKNFFRFNKFIKENGEKRERGAIKMKEEKEAIKKWEEKTNHLKGLLDKLESIKNVIDDAIRKHKIYENFFMKCCGDIFKQPGEIVERYELLLETRHTLLERQNNILMTLENFKTDLMRETEAAKLVILGLNTRIFNLQERYENSRYKSTVNENIIVDIYGVAGEKLEEITETKLTVNEMFMSINKTDEIVSDVEDYHYQLACIKKCLVQFDRMHKHFKKVIG</sequence>
<accession>A0A9P0BCU9</accession>
<dbReference type="PANTHER" id="PTHR21683:SF2">
    <property type="entry name" value="COILED-COIL DOMAIN-CONTAINING PROTEIN 42 LIKE-2-LIKE"/>
    <property type="match status" value="1"/>
</dbReference>
<feature type="coiled-coil region" evidence="2">
    <location>
        <begin position="49"/>
        <end position="76"/>
    </location>
</feature>
<organism evidence="4 5">
    <name type="scientific">Brassicogethes aeneus</name>
    <name type="common">Rape pollen beetle</name>
    <name type="synonym">Meligethes aeneus</name>
    <dbReference type="NCBI Taxonomy" id="1431903"/>
    <lineage>
        <taxon>Eukaryota</taxon>
        <taxon>Metazoa</taxon>
        <taxon>Ecdysozoa</taxon>
        <taxon>Arthropoda</taxon>
        <taxon>Hexapoda</taxon>
        <taxon>Insecta</taxon>
        <taxon>Pterygota</taxon>
        <taxon>Neoptera</taxon>
        <taxon>Endopterygota</taxon>
        <taxon>Coleoptera</taxon>
        <taxon>Polyphaga</taxon>
        <taxon>Cucujiformia</taxon>
        <taxon>Nitidulidae</taxon>
        <taxon>Meligethinae</taxon>
        <taxon>Brassicogethes</taxon>
    </lineage>
</organism>
<evidence type="ECO:0000256" key="1">
    <source>
        <dbReference type="ARBA" id="ARBA00023054"/>
    </source>
</evidence>
<evidence type="ECO:0000313" key="4">
    <source>
        <dbReference type="EMBL" id="CAH0561469.1"/>
    </source>
</evidence>
<name>A0A9P0BCU9_BRAAE</name>
<dbReference type="GO" id="GO:0005856">
    <property type="term" value="C:cytoskeleton"/>
    <property type="evidence" value="ECO:0007669"/>
    <property type="project" value="UniProtKB-ARBA"/>
</dbReference>
<evidence type="ECO:0000256" key="2">
    <source>
        <dbReference type="SAM" id="Coils"/>
    </source>
</evidence>
<keyword evidence="1 2" id="KW-0175">Coiled coil</keyword>
<reference evidence="4" key="1">
    <citation type="submission" date="2021-12" db="EMBL/GenBank/DDBJ databases">
        <authorList>
            <person name="King R."/>
        </authorList>
    </citation>
    <scope>NUCLEOTIDE SEQUENCE</scope>
</reference>
<evidence type="ECO:0000313" key="5">
    <source>
        <dbReference type="Proteomes" id="UP001154078"/>
    </source>
</evidence>